<evidence type="ECO:0000313" key="2">
    <source>
        <dbReference type="EMBL" id="MFC4672445.1"/>
    </source>
</evidence>
<dbReference type="SMART" id="SM00855">
    <property type="entry name" value="PGAM"/>
    <property type="match status" value="1"/>
</dbReference>
<dbReference type="InterPro" id="IPR013078">
    <property type="entry name" value="His_Pase_superF_clade-1"/>
</dbReference>
<dbReference type="PANTHER" id="PTHR48100:SF9">
    <property type="entry name" value="PHOSPHOGLYCERATE MUTASE 2 PARALOG"/>
    <property type="match status" value="1"/>
</dbReference>
<dbReference type="Proteomes" id="UP001596023">
    <property type="component" value="Unassembled WGS sequence"/>
</dbReference>
<feature type="signal peptide" evidence="1">
    <location>
        <begin position="1"/>
        <end position="21"/>
    </location>
</feature>
<sequence>MKKCKLFLLVVLLGIMPFSFAQKGGTKDNTVTFYFTRHGKTILNTMDRVQGWADTPLTPAGVEVAEYLGAGLKEENIQFKAAYSSDLGRARQTARIVLDAKGQKDMVVTEVPGVRETNFGSYEGEFNPKMWNDAALYLHYKSYKEMMAAMEKNPALLKDMVDSFKALETLGIGEDYNEVKARGQKAIREIAEKEAANGGGNILLVGHGMSIGIFLSDLDSYGKKPDAGHMGNAAVCKVTYKYGKFKLESFGDMSYIEKGKLVSGK</sequence>
<dbReference type="EMBL" id="JBHSGN010000011">
    <property type="protein sequence ID" value="MFC4672445.1"/>
    <property type="molecule type" value="Genomic_DNA"/>
</dbReference>
<dbReference type="EC" id="3.1.3.-" evidence="2"/>
<name>A0ABV9KQL6_9BACT</name>
<proteinExistence type="predicted"/>
<organism evidence="2 3">
    <name type="scientific">Dysgonomonas termitidis</name>
    <dbReference type="NCBI Taxonomy" id="1516126"/>
    <lineage>
        <taxon>Bacteria</taxon>
        <taxon>Pseudomonadati</taxon>
        <taxon>Bacteroidota</taxon>
        <taxon>Bacteroidia</taxon>
        <taxon>Bacteroidales</taxon>
        <taxon>Dysgonomonadaceae</taxon>
        <taxon>Dysgonomonas</taxon>
    </lineage>
</organism>
<feature type="chain" id="PRO_5045337983" evidence="1">
    <location>
        <begin position="22"/>
        <end position="265"/>
    </location>
</feature>
<protein>
    <submittedName>
        <fullName evidence="2">Histidine phosphatase family protein</fullName>
        <ecNumber evidence="2">3.1.3.-</ecNumber>
    </submittedName>
</protein>
<comment type="caution">
    <text evidence="2">The sequence shown here is derived from an EMBL/GenBank/DDBJ whole genome shotgun (WGS) entry which is preliminary data.</text>
</comment>
<dbReference type="RefSeq" id="WP_379993618.1">
    <property type="nucleotide sequence ID" value="NZ_JBHSGN010000011.1"/>
</dbReference>
<dbReference type="PANTHER" id="PTHR48100">
    <property type="entry name" value="BROAD-SPECIFICITY PHOSPHATASE YOR283W-RELATED"/>
    <property type="match status" value="1"/>
</dbReference>
<keyword evidence="3" id="KW-1185">Reference proteome</keyword>
<dbReference type="InterPro" id="IPR029033">
    <property type="entry name" value="His_PPase_superfam"/>
</dbReference>
<reference evidence="3" key="1">
    <citation type="journal article" date="2019" name="Int. J. Syst. Evol. Microbiol.">
        <title>The Global Catalogue of Microorganisms (GCM) 10K type strain sequencing project: providing services to taxonomists for standard genome sequencing and annotation.</title>
        <authorList>
            <consortium name="The Broad Institute Genomics Platform"/>
            <consortium name="The Broad Institute Genome Sequencing Center for Infectious Disease"/>
            <person name="Wu L."/>
            <person name="Ma J."/>
        </authorList>
    </citation>
    <scope>NUCLEOTIDE SEQUENCE [LARGE SCALE GENOMIC DNA]</scope>
    <source>
        <strain evidence="3">CCUG 66188</strain>
    </source>
</reference>
<dbReference type="InterPro" id="IPR050275">
    <property type="entry name" value="PGM_Phosphatase"/>
</dbReference>
<dbReference type="GO" id="GO:0016787">
    <property type="term" value="F:hydrolase activity"/>
    <property type="evidence" value="ECO:0007669"/>
    <property type="project" value="UniProtKB-KW"/>
</dbReference>
<dbReference type="Gene3D" id="3.40.50.1240">
    <property type="entry name" value="Phosphoglycerate mutase-like"/>
    <property type="match status" value="1"/>
</dbReference>
<accession>A0ABV9KQL6</accession>
<dbReference type="Pfam" id="PF00300">
    <property type="entry name" value="His_Phos_1"/>
    <property type="match status" value="1"/>
</dbReference>
<dbReference type="SUPFAM" id="SSF53254">
    <property type="entry name" value="Phosphoglycerate mutase-like"/>
    <property type="match status" value="1"/>
</dbReference>
<evidence type="ECO:0000256" key="1">
    <source>
        <dbReference type="SAM" id="SignalP"/>
    </source>
</evidence>
<keyword evidence="2" id="KW-0378">Hydrolase</keyword>
<keyword evidence="1" id="KW-0732">Signal</keyword>
<gene>
    <name evidence="2" type="ORF">ACFO6W_01935</name>
</gene>
<evidence type="ECO:0000313" key="3">
    <source>
        <dbReference type="Proteomes" id="UP001596023"/>
    </source>
</evidence>
<dbReference type="CDD" id="cd07067">
    <property type="entry name" value="HP_PGM_like"/>
    <property type="match status" value="1"/>
</dbReference>